<evidence type="ECO:0000313" key="2">
    <source>
        <dbReference type="Proteomes" id="UP000306918"/>
    </source>
</evidence>
<dbReference type="SUPFAM" id="SSF49464">
    <property type="entry name" value="Carboxypeptidase regulatory domain-like"/>
    <property type="match status" value="1"/>
</dbReference>
<name>A0A4S8HYU9_9BACT</name>
<dbReference type="Gene3D" id="2.60.40.1120">
    <property type="entry name" value="Carboxypeptidase-like, regulatory domain"/>
    <property type="match status" value="1"/>
</dbReference>
<reference evidence="1 2" key="1">
    <citation type="submission" date="2019-04" db="EMBL/GenBank/DDBJ databases">
        <title>Niastella caeni sp. nov., isolated from activated sludge.</title>
        <authorList>
            <person name="Sheng M."/>
        </authorList>
    </citation>
    <scope>NUCLEOTIDE SEQUENCE [LARGE SCALE GENOMIC DNA]</scope>
    <source>
        <strain evidence="1 2">HX-2-15</strain>
    </source>
</reference>
<evidence type="ECO:0000313" key="1">
    <source>
        <dbReference type="EMBL" id="THU41008.1"/>
    </source>
</evidence>
<dbReference type="OrthoDB" id="668623at2"/>
<dbReference type="GO" id="GO:0004180">
    <property type="term" value="F:carboxypeptidase activity"/>
    <property type="evidence" value="ECO:0007669"/>
    <property type="project" value="UniProtKB-KW"/>
</dbReference>
<dbReference type="EMBL" id="STFF01000001">
    <property type="protein sequence ID" value="THU41008.1"/>
    <property type="molecule type" value="Genomic_DNA"/>
</dbReference>
<proteinExistence type="predicted"/>
<dbReference type="InterPro" id="IPR008969">
    <property type="entry name" value="CarboxyPept-like_regulatory"/>
</dbReference>
<keyword evidence="2" id="KW-1185">Reference proteome</keyword>
<protein>
    <submittedName>
        <fullName evidence="1">Carboxypeptidase regulatory-like domain-containing protein</fullName>
    </submittedName>
</protein>
<sequence>MSLDLVSMKTHLLNTNFMRGKKTYLLLAVLLPLSLLTKANGDNGNRKSTEPVIQGCVADASTKKPVQGVTISISTPKGQEKKEVTTDAAGNFKVPQMPAGEVIIILEKKGYKTTRREGIIIKEGVSLKMNFDITNIKLDDDESDVFHPFLRMMEG</sequence>
<gene>
    <name evidence="1" type="ORF">FAM09_02520</name>
</gene>
<keyword evidence="1" id="KW-0121">Carboxypeptidase</keyword>
<keyword evidence="1" id="KW-0645">Protease</keyword>
<keyword evidence="1" id="KW-0378">Hydrolase</keyword>
<comment type="caution">
    <text evidence="1">The sequence shown here is derived from an EMBL/GenBank/DDBJ whole genome shotgun (WGS) entry which is preliminary data.</text>
</comment>
<dbReference type="Pfam" id="PF13620">
    <property type="entry name" value="CarboxypepD_reg"/>
    <property type="match status" value="1"/>
</dbReference>
<dbReference type="AlphaFoldDB" id="A0A4S8HYU9"/>
<organism evidence="1 2">
    <name type="scientific">Niastella caeni</name>
    <dbReference type="NCBI Taxonomy" id="2569763"/>
    <lineage>
        <taxon>Bacteria</taxon>
        <taxon>Pseudomonadati</taxon>
        <taxon>Bacteroidota</taxon>
        <taxon>Chitinophagia</taxon>
        <taxon>Chitinophagales</taxon>
        <taxon>Chitinophagaceae</taxon>
        <taxon>Niastella</taxon>
    </lineage>
</organism>
<dbReference type="Proteomes" id="UP000306918">
    <property type="component" value="Unassembled WGS sequence"/>
</dbReference>
<accession>A0A4S8HYU9</accession>